<feature type="compositionally biased region" description="Low complexity" evidence="1">
    <location>
        <begin position="1"/>
        <end position="20"/>
    </location>
</feature>
<accession>A0ABN9YH01</accession>
<keyword evidence="3" id="KW-1185">Reference proteome</keyword>
<feature type="non-terminal residue" evidence="2">
    <location>
        <position position="1"/>
    </location>
</feature>
<proteinExistence type="predicted"/>
<gene>
    <name evidence="2" type="ORF">PCOR1329_LOCUS85777</name>
</gene>
<organism evidence="2 3">
    <name type="scientific">Prorocentrum cordatum</name>
    <dbReference type="NCBI Taxonomy" id="2364126"/>
    <lineage>
        <taxon>Eukaryota</taxon>
        <taxon>Sar</taxon>
        <taxon>Alveolata</taxon>
        <taxon>Dinophyceae</taxon>
        <taxon>Prorocentrales</taxon>
        <taxon>Prorocentraceae</taxon>
        <taxon>Prorocentrum</taxon>
    </lineage>
</organism>
<evidence type="ECO:0000313" key="3">
    <source>
        <dbReference type="Proteomes" id="UP001189429"/>
    </source>
</evidence>
<sequence length="101" mass="10724">WLPLSSSSSSPAIPTSHSSPDPLRGPPRHGAASVAAIVAKAARSDLCPKAMVTDARVPWPTRRRTNSGRTRTSPRCRGQSSWAACSRQAQPTRPLLCAGRP</sequence>
<protein>
    <submittedName>
        <fullName evidence="2">Uncharacterized protein</fullName>
    </submittedName>
</protein>
<evidence type="ECO:0000313" key="2">
    <source>
        <dbReference type="EMBL" id="CAK0912161.1"/>
    </source>
</evidence>
<comment type="caution">
    <text evidence="2">The sequence shown here is derived from an EMBL/GenBank/DDBJ whole genome shotgun (WGS) entry which is preliminary data.</text>
</comment>
<feature type="region of interest" description="Disordered" evidence="1">
    <location>
        <begin position="57"/>
        <end position="85"/>
    </location>
</feature>
<name>A0ABN9YH01_9DINO</name>
<reference evidence="2" key="1">
    <citation type="submission" date="2023-10" db="EMBL/GenBank/DDBJ databases">
        <authorList>
            <person name="Chen Y."/>
            <person name="Shah S."/>
            <person name="Dougan E. K."/>
            <person name="Thang M."/>
            <person name="Chan C."/>
        </authorList>
    </citation>
    <scope>NUCLEOTIDE SEQUENCE [LARGE SCALE GENOMIC DNA]</scope>
</reference>
<dbReference type="EMBL" id="CAUYUJ010022707">
    <property type="protein sequence ID" value="CAK0912161.1"/>
    <property type="molecule type" value="Genomic_DNA"/>
</dbReference>
<dbReference type="Proteomes" id="UP001189429">
    <property type="component" value="Unassembled WGS sequence"/>
</dbReference>
<feature type="region of interest" description="Disordered" evidence="1">
    <location>
        <begin position="1"/>
        <end position="32"/>
    </location>
</feature>
<evidence type="ECO:0000256" key="1">
    <source>
        <dbReference type="SAM" id="MobiDB-lite"/>
    </source>
</evidence>
<feature type="non-terminal residue" evidence="2">
    <location>
        <position position="101"/>
    </location>
</feature>